<dbReference type="InterPro" id="IPR036249">
    <property type="entry name" value="Thioredoxin-like_sf"/>
</dbReference>
<dbReference type="Gene3D" id="3.10.450.70">
    <property type="entry name" value="Disulphide bond isomerase, DsbC/G, N-terminal"/>
    <property type="match status" value="1"/>
</dbReference>
<name>A0ABS5F7W8_9PROT</name>
<proteinExistence type="predicted"/>
<protein>
    <recommendedName>
        <fullName evidence="4">Thiol:disulfide interchange protein DsbG</fullName>
    </recommendedName>
</protein>
<feature type="compositionally biased region" description="Pro residues" evidence="1">
    <location>
        <begin position="111"/>
        <end position="127"/>
    </location>
</feature>
<accession>A0ABS5F7W8</accession>
<dbReference type="InterPro" id="IPR051470">
    <property type="entry name" value="Thiol:disulfide_interchange"/>
</dbReference>
<evidence type="ECO:0000313" key="2">
    <source>
        <dbReference type="EMBL" id="MBR0668649.1"/>
    </source>
</evidence>
<organism evidence="2 3">
    <name type="scientific">Plastoroseomonas hellenica</name>
    <dbReference type="NCBI Taxonomy" id="2687306"/>
    <lineage>
        <taxon>Bacteria</taxon>
        <taxon>Pseudomonadati</taxon>
        <taxon>Pseudomonadota</taxon>
        <taxon>Alphaproteobacteria</taxon>
        <taxon>Acetobacterales</taxon>
        <taxon>Acetobacteraceae</taxon>
        <taxon>Plastoroseomonas</taxon>
    </lineage>
</organism>
<evidence type="ECO:0008006" key="4">
    <source>
        <dbReference type="Google" id="ProtNLM"/>
    </source>
</evidence>
<feature type="region of interest" description="Disordered" evidence="1">
    <location>
        <begin position="90"/>
        <end position="129"/>
    </location>
</feature>
<dbReference type="Gene3D" id="3.40.30.10">
    <property type="entry name" value="Glutaredoxin"/>
    <property type="match status" value="1"/>
</dbReference>
<evidence type="ECO:0000313" key="3">
    <source>
        <dbReference type="Proteomes" id="UP001196870"/>
    </source>
</evidence>
<dbReference type="Proteomes" id="UP001196870">
    <property type="component" value="Unassembled WGS sequence"/>
</dbReference>
<sequence>MLLFVTPDGQAAVAGLMADISLEQLRRIGGAGFIDLGDQHGLRGAVLRSGTVFQIFYAAPDGSRVIPGVMWDAAGRNLTREHVAGVPGAIPTVTIGDVPPPQAPNTAPASGSPPPRPAQPAAAPPAPRADRAVGNQIYAGMVGDPAAPELRMFIDPQCGYSVQALQRLQPLVAGGRVRLSVIPIAILDRQNGGASARATLAMLSRPAGDMVTAWSRNGLTGPPSTEAAGRLQANMEAAAAIGLRGTPTFLWHRADGSEGRQDGLPNDVAALVGAVAGR</sequence>
<gene>
    <name evidence="2" type="ORF">GXW71_30130</name>
</gene>
<reference evidence="3" key="1">
    <citation type="journal article" date="2021" name="Syst. Appl. Microbiol.">
        <title>Roseomonas hellenica sp. nov., isolated from roots of wild-growing Alkanna tinctoria.</title>
        <authorList>
            <person name="Rat A."/>
            <person name="Naranjo H.D."/>
            <person name="Lebbe L."/>
            <person name="Cnockaert M."/>
            <person name="Krigas N."/>
            <person name="Grigoriadou K."/>
            <person name="Maloupa E."/>
            <person name="Willems A."/>
        </authorList>
    </citation>
    <scope>NUCLEOTIDE SEQUENCE [LARGE SCALE GENOMIC DNA]</scope>
    <source>
        <strain evidence="3">LMG 31523</strain>
    </source>
</reference>
<evidence type="ECO:0000256" key="1">
    <source>
        <dbReference type="SAM" id="MobiDB-lite"/>
    </source>
</evidence>
<dbReference type="EMBL" id="JAAGBB010000064">
    <property type="protein sequence ID" value="MBR0668649.1"/>
    <property type="molecule type" value="Genomic_DNA"/>
</dbReference>
<comment type="caution">
    <text evidence="2">The sequence shown here is derived from an EMBL/GenBank/DDBJ whole genome shotgun (WGS) entry which is preliminary data.</text>
</comment>
<dbReference type="SUPFAM" id="SSF52833">
    <property type="entry name" value="Thioredoxin-like"/>
    <property type="match status" value="1"/>
</dbReference>
<keyword evidence="3" id="KW-1185">Reference proteome</keyword>
<dbReference type="PANTHER" id="PTHR35272">
    <property type="entry name" value="THIOL:DISULFIDE INTERCHANGE PROTEIN DSBC-RELATED"/>
    <property type="match status" value="1"/>
</dbReference>
<dbReference type="PANTHER" id="PTHR35272:SF3">
    <property type="entry name" value="THIOL:DISULFIDE INTERCHANGE PROTEIN DSBC"/>
    <property type="match status" value="1"/>
</dbReference>
<dbReference type="InterPro" id="IPR009094">
    <property type="entry name" value="DiS-bond_isomerase_DsbC/G_N_sf"/>
</dbReference>